<dbReference type="InterPro" id="IPR018062">
    <property type="entry name" value="HTH_AraC-typ_CS"/>
</dbReference>
<dbReference type="GO" id="GO:0005737">
    <property type="term" value="C:cytoplasm"/>
    <property type="evidence" value="ECO:0007669"/>
    <property type="project" value="UniProtKB-SubCell"/>
</dbReference>
<keyword evidence="7" id="KW-0804">Transcription</keyword>
<dbReference type="InterPro" id="IPR051552">
    <property type="entry name" value="HptR"/>
</dbReference>
<keyword evidence="5" id="KW-0805">Transcription regulation</keyword>
<dbReference type="InterPro" id="IPR018060">
    <property type="entry name" value="HTH_AraC"/>
</dbReference>
<evidence type="ECO:0000256" key="2">
    <source>
        <dbReference type="ARBA" id="ARBA00022490"/>
    </source>
</evidence>
<dbReference type="SUPFAM" id="SSF46689">
    <property type="entry name" value="Homeodomain-like"/>
    <property type="match status" value="2"/>
</dbReference>
<dbReference type="PROSITE" id="PS01124">
    <property type="entry name" value="HTH_ARAC_FAMILY_2"/>
    <property type="match status" value="1"/>
</dbReference>
<comment type="caution">
    <text evidence="11">The sequence shown here is derived from an EMBL/GenBank/DDBJ whole genome shotgun (WGS) entry which is preliminary data.</text>
</comment>
<dbReference type="Pfam" id="PF00072">
    <property type="entry name" value="Response_reg"/>
    <property type="match status" value="1"/>
</dbReference>
<evidence type="ECO:0000313" key="11">
    <source>
        <dbReference type="EMBL" id="PWV99509.1"/>
    </source>
</evidence>
<dbReference type="InterPro" id="IPR011006">
    <property type="entry name" value="CheY-like_superfamily"/>
</dbReference>
<dbReference type="Gene3D" id="1.10.10.60">
    <property type="entry name" value="Homeodomain-like"/>
    <property type="match status" value="2"/>
</dbReference>
<dbReference type="SMART" id="SM00342">
    <property type="entry name" value="HTH_ARAC"/>
    <property type="match status" value="1"/>
</dbReference>
<dbReference type="Pfam" id="PF17853">
    <property type="entry name" value="GGDEF_2"/>
    <property type="match status" value="1"/>
</dbReference>
<dbReference type="GO" id="GO:0043565">
    <property type="term" value="F:sequence-specific DNA binding"/>
    <property type="evidence" value="ECO:0007669"/>
    <property type="project" value="InterPro"/>
</dbReference>
<keyword evidence="2" id="KW-0963">Cytoplasm</keyword>
<organism evidence="11 12">
    <name type="scientific">Paenibacillus cellulosilyticus</name>
    <dbReference type="NCBI Taxonomy" id="375489"/>
    <lineage>
        <taxon>Bacteria</taxon>
        <taxon>Bacillati</taxon>
        <taxon>Bacillota</taxon>
        <taxon>Bacilli</taxon>
        <taxon>Bacillales</taxon>
        <taxon>Paenibacillaceae</taxon>
        <taxon>Paenibacillus</taxon>
    </lineage>
</organism>
<evidence type="ECO:0000256" key="5">
    <source>
        <dbReference type="ARBA" id="ARBA00023015"/>
    </source>
</evidence>
<keyword evidence="3 8" id="KW-0597">Phosphoprotein</keyword>
<dbReference type="RefSeq" id="WP_174812587.1">
    <property type="nucleotide sequence ID" value="NZ_CP054612.1"/>
</dbReference>
<feature type="domain" description="Response regulatory" evidence="10">
    <location>
        <begin position="3"/>
        <end position="121"/>
    </location>
</feature>
<keyword evidence="6" id="KW-0238">DNA-binding</keyword>
<evidence type="ECO:0000256" key="8">
    <source>
        <dbReference type="PROSITE-ProRule" id="PRU00169"/>
    </source>
</evidence>
<dbReference type="EMBL" id="QGTQ01000014">
    <property type="protein sequence ID" value="PWV99509.1"/>
    <property type="molecule type" value="Genomic_DNA"/>
</dbReference>
<keyword evidence="4" id="KW-0902">Two-component regulatory system</keyword>
<dbReference type="Proteomes" id="UP000246635">
    <property type="component" value="Unassembled WGS sequence"/>
</dbReference>
<protein>
    <submittedName>
        <fullName evidence="11">Two-component system response regulator YesN</fullName>
    </submittedName>
</protein>
<dbReference type="SMART" id="SM00448">
    <property type="entry name" value="REC"/>
    <property type="match status" value="1"/>
</dbReference>
<dbReference type="InterPro" id="IPR009057">
    <property type="entry name" value="Homeodomain-like_sf"/>
</dbReference>
<sequence length="524" mass="59793">MRKVILVDDEMFARKGLVGLIPWENCGFEVVGEAEDGEEALALIEQMEPDLVITDIRMPVLDGLELIQAVQARQGKAIRFIIISGYGDFKYAQQAVRYGVQDYLLKPIDENELVDSLVRIGELLRKEQPRTEAGNALLHASLFEKLLSGRAEEESIHEAANTFGLPERLPIRYIAVELNDVPGKVSDAERIEWTERAMRAVARVLTRTASRNEPYIHLRGEFEWSLLVQMNVDTQEARRIGEELSRACGGIGNAVPKIFIGEAVSNLAQVRKSYLSALEAMKHKYARDDRSVILYDDVKDSVLHYKEIESVLFTELMERLEENDIDAMKAATETIFATFREQSFAFESITTAMSRCVHGATRIIQTMQGDEKKLASLKPMLEWKTEPRTLRGLRNLLLAFLTESAGYISELRCMMGKGDIGKIKAYIENHYNENISLKSIAERFYMNSVYLGQLFKKTYGVYFNDFLLQLRINEAKRQLRQTDKKVYEIASSVGFSNADYFVTQFEKVERKTPTEYKNALLQKN</sequence>
<evidence type="ECO:0000256" key="3">
    <source>
        <dbReference type="ARBA" id="ARBA00022553"/>
    </source>
</evidence>
<accession>A0A2V2YTD3</accession>
<dbReference type="GO" id="GO:0000160">
    <property type="term" value="P:phosphorelay signal transduction system"/>
    <property type="evidence" value="ECO:0007669"/>
    <property type="project" value="UniProtKB-KW"/>
</dbReference>
<dbReference type="PROSITE" id="PS50110">
    <property type="entry name" value="RESPONSE_REGULATORY"/>
    <property type="match status" value="1"/>
</dbReference>
<dbReference type="Gene3D" id="3.40.50.2300">
    <property type="match status" value="1"/>
</dbReference>
<dbReference type="Pfam" id="PF12833">
    <property type="entry name" value="HTH_18"/>
    <property type="match status" value="1"/>
</dbReference>
<evidence type="ECO:0000256" key="4">
    <source>
        <dbReference type="ARBA" id="ARBA00023012"/>
    </source>
</evidence>
<reference evidence="11 12" key="1">
    <citation type="submission" date="2018-05" db="EMBL/GenBank/DDBJ databases">
        <title>Genomic Encyclopedia of Type Strains, Phase III (KMG-III): the genomes of soil and plant-associated and newly described type strains.</title>
        <authorList>
            <person name="Whitman W."/>
        </authorList>
    </citation>
    <scope>NUCLEOTIDE SEQUENCE [LARGE SCALE GENOMIC DNA]</scope>
    <source>
        <strain evidence="11 12">CECT 5696</strain>
    </source>
</reference>
<dbReference type="CDD" id="cd17536">
    <property type="entry name" value="REC_YesN-like"/>
    <property type="match status" value="1"/>
</dbReference>
<dbReference type="SUPFAM" id="SSF52172">
    <property type="entry name" value="CheY-like"/>
    <property type="match status" value="1"/>
</dbReference>
<dbReference type="InterPro" id="IPR001789">
    <property type="entry name" value="Sig_transdc_resp-reg_receiver"/>
</dbReference>
<dbReference type="PROSITE" id="PS00041">
    <property type="entry name" value="HTH_ARAC_FAMILY_1"/>
    <property type="match status" value="1"/>
</dbReference>
<comment type="subcellular location">
    <subcellularLocation>
        <location evidence="1">Cytoplasm</location>
    </subcellularLocation>
</comment>
<evidence type="ECO:0000256" key="7">
    <source>
        <dbReference type="ARBA" id="ARBA00023163"/>
    </source>
</evidence>
<evidence type="ECO:0000256" key="6">
    <source>
        <dbReference type="ARBA" id="ARBA00023125"/>
    </source>
</evidence>
<dbReference type="AlphaFoldDB" id="A0A2V2YTD3"/>
<feature type="domain" description="HTH araC/xylS-type" evidence="9">
    <location>
        <begin position="421"/>
        <end position="519"/>
    </location>
</feature>
<evidence type="ECO:0000259" key="9">
    <source>
        <dbReference type="PROSITE" id="PS01124"/>
    </source>
</evidence>
<gene>
    <name evidence="11" type="ORF">DFQ01_11486</name>
</gene>
<dbReference type="PANTHER" id="PTHR42713:SF3">
    <property type="entry name" value="TRANSCRIPTIONAL REGULATORY PROTEIN HPTR"/>
    <property type="match status" value="1"/>
</dbReference>
<dbReference type="GO" id="GO:0003700">
    <property type="term" value="F:DNA-binding transcription factor activity"/>
    <property type="evidence" value="ECO:0007669"/>
    <property type="project" value="InterPro"/>
</dbReference>
<feature type="modified residue" description="4-aspartylphosphate" evidence="8">
    <location>
        <position position="55"/>
    </location>
</feature>
<keyword evidence="12" id="KW-1185">Reference proteome</keyword>
<proteinExistence type="predicted"/>
<evidence type="ECO:0000256" key="1">
    <source>
        <dbReference type="ARBA" id="ARBA00004496"/>
    </source>
</evidence>
<evidence type="ECO:0000259" key="10">
    <source>
        <dbReference type="PROSITE" id="PS50110"/>
    </source>
</evidence>
<dbReference type="PANTHER" id="PTHR42713">
    <property type="entry name" value="HISTIDINE KINASE-RELATED"/>
    <property type="match status" value="1"/>
</dbReference>
<dbReference type="InterPro" id="IPR041522">
    <property type="entry name" value="CdaR_GGDEF"/>
</dbReference>
<name>A0A2V2YTD3_9BACL</name>
<evidence type="ECO:0000313" key="12">
    <source>
        <dbReference type="Proteomes" id="UP000246635"/>
    </source>
</evidence>